<feature type="transmembrane region" description="Helical" evidence="1">
    <location>
        <begin position="117"/>
        <end position="138"/>
    </location>
</feature>
<keyword evidence="1" id="KW-1133">Transmembrane helix</keyword>
<reference evidence="2 3" key="1">
    <citation type="submission" date="2016-10" db="EMBL/GenBank/DDBJ databases">
        <authorList>
            <person name="de Groot N.N."/>
        </authorList>
    </citation>
    <scope>NUCLEOTIDE SEQUENCE [LARGE SCALE GENOMIC DNA]</scope>
    <source>
        <strain evidence="2 3">MP1X4</strain>
    </source>
</reference>
<dbReference type="Pfam" id="PF07077">
    <property type="entry name" value="DUF1345"/>
    <property type="match status" value="1"/>
</dbReference>
<protein>
    <submittedName>
        <fullName evidence="2">Uncharacterized membrane protein</fullName>
    </submittedName>
</protein>
<accession>A0A1H1RN44</accession>
<dbReference type="EMBL" id="LT629740">
    <property type="protein sequence ID" value="SDS36409.1"/>
    <property type="molecule type" value="Genomic_DNA"/>
</dbReference>
<dbReference type="Proteomes" id="UP000199679">
    <property type="component" value="Chromosome I"/>
</dbReference>
<name>A0A1H1RN44_MUCMA</name>
<dbReference type="OrthoDB" id="64737at2"/>
<organism evidence="2 3">
    <name type="scientific">Mucilaginibacter mallensis</name>
    <dbReference type="NCBI Taxonomy" id="652787"/>
    <lineage>
        <taxon>Bacteria</taxon>
        <taxon>Pseudomonadati</taxon>
        <taxon>Bacteroidota</taxon>
        <taxon>Sphingobacteriia</taxon>
        <taxon>Sphingobacteriales</taxon>
        <taxon>Sphingobacteriaceae</taxon>
        <taxon>Mucilaginibacter</taxon>
    </lineage>
</organism>
<dbReference type="RefSeq" id="WP_091369951.1">
    <property type="nucleotide sequence ID" value="NZ_LT629740.1"/>
</dbReference>
<keyword evidence="3" id="KW-1185">Reference proteome</keyword>
<feature type="transmembrane region" description="Helical" evidence="1">
    <location>
        <begin position="44"/>
        <end position="64"/>
    </location>
</feature>
<dbReference type="STRING" id="652787.SAMN05216490_1022"/>
<proteinExistence type="predicted"/>
<dbReference type="AlphaFoldDB" id="A0A1H1RN44"/>
<evidence type="ECO:0000256" key="1">
    <source>
        <dbReference type="SAM" id="Phobius"/>
    </source>
</evidence>
<feature type="transmembrane region" description="Helical" evidence="1">
    <location>
        <begin position="201"/>
        <end position="224"/>
    </location>
</feature>
<feature type="transmembrane region" description="Helical" evidence="1">
    <location>
        <begin position="17"/>
        <end position="35"/>
    </location>
</feature>
<keyword evidence="1" id="KW-0812">Transmembrane</keyword>
<keyword evidence="1" id="KW-0472">Membrane</keyword>
<dbReference type="InterPro" id="IPR009781">
    <property type="entry name" value="DUF1345"/>
</dbReference>
<evidence type="ECO:0000313" key="3">
    <source>
        <dbReference type="Proteomes" id="UP000199679"/>
    </source>
</evidence>
<sequence length="230" mass="25927">MTKNIIPDRRFFFRIDAHVRLMIAIAVSVIVFFCFRDSLTWPELALSCWIGCALTIIILNWIIMLSSHPREVKKIAKLQDSSRYFLFVFIITAAVVSLVAIVFLLKSSHGISAAAKNAHILLSISAVAVSWWLVHTVFTSRYAHMYYDTDTDDGKVLPGGGLQFPDTEDPDYLDFVYFAFVVGMTFQVSDVVITHRSIRRLCLVHSLISFIFNTLIVALSINVISGMVSQ</sequence>
<gene>
    <name evidence="2" type="ORF">SAMN05216490_1022</name>
</gene>
<feature type="transmembrane region" description="Helical" evidence="1">
    <location>
        <begin position="84"/>
        <end position="105"/>
    </location>
</feature>
<evidence type="ECO:0000313" key="2">
    <source>
        <dbReference type="EMBL" id="SDS36409.1"/>
    </source>
</evidence>